<organism evidence="2">
    <name type="scientific">freshwater metagenome</name>
    <dbReference type="NCBI Taxonomy" id="449393"/>
    <lineage>
        <taxon>unclassified sequences</taxon>
        <taxon>metagenomes</taxon>
        <taxon>ecological metagenomes</taxon>
    </lineage>
</organism>
<dbReference type="Pfam" id="PF02036">
    <property type="entry name" value="SCP2"/>
    <property type="match status" value="1"/>
</dbReference>
<dbReference type="SUPFAM" id="SSF55718">
    <property type="entry name" value="SCP-like"/>
    <property type="match status" value="1"/>
</dbReference>
<accession>A0A6J7HQI3</accession>
<sequence length="125" mass="13380">MLERGSPTVVRRTIASEAAMLVIFRGMARSLGAAARAGDLRGDLQFDLEGPRGTRRAWTVSAGPLRATARRGPSSAPTLVLRTTPDDLLRLVAGRLDAGDALLDGRLDLEGDLALAVRMGDLFRR</sequence>
<dbReference type="Gene3D" id="3.30.1050.10">
    <property type="entry name" value="SCP2 sterol-binding domain"/>
    <property type="match status" value="1"/>
</dbReference>
<reference evidence="2" key="1">
    <citation type="submission" date="2020-05" db="EMBL/GenBank/DDBJ databases">
        <authorList>
            <person name="Chiriac C."/>
            <person name="Salcher M."/>
            <person name="Ghai R."/>
            <person name="Kavagutti S V."/>
        </authorList>
    </citation>
    <scope>NUCLEOTIDE SEQUENCE</scope>
</reference>
<evidence type="ECO:0000259" key="1">
    <source>
        <dbReference type="Pfam" id="PF02036"/>
    </source>
</evidence>
<dbReference type="InterPro" id="IPR003033">
    <property type="entry name" value="SCP2_sterol-bd_dom"/>
</dbReference>
<dbReference type="AlphaFoldDB" id="A0A6J7HQI3"/>
<proteinExistence type="predicted"/>
<evidence type="ECO:0000313" key="2">
    <source>
        <dbReference type="EMBL" id="CAB4920606.1"/>
    </source>
</evidence>
<dbReference type="InterPro" id="IPR036527">
    <property type="entry name" value="SCP2_sterol-bd_dom_sf"/>
</dbReference>
<name>A0A6J7HQI3_9ZZZZ</name>
<feature type="domain" description="SCP2" evidence="1">
    <location>
        <begin position="33"/>
        <end position="123"/>
    </location>
</feature>
<protein>
    <submittedName>
        <fullName evidence="2">Unannotated protein</fullName>
    </submittedName>
</protein>
<dbReference type="EMBL" id="CAFBMK010000104">
    <property type="protein sequence ID" value="CAB4920606.1"/>
    <property type="molecule type" value="Genomic_DNA"/>
</dbReference>
<gene>
    <name evidence="2" type="ORF">UFOPK3564_01809</name>
</gene>